<feature type="domain" description="Rho-GAP" evidence="6">
    <location>
        <begin position="456"/>
        <end position="645"/>
    </location>
</feature>
<dbReference type="GO" id="GO:0035023">
    <property type="term" value="P:regulation of Rho protein signal transduction"/>
    <property type="evidence" value="ECO:0007669"/>
    <property type="project" value="InterPro"/>
</dbReference>
<feature type="compositionally biased region" description="Acidic residues" evidence="3">
    <location>
        <begin position="1384"/>
        <end position="1394"/>
    </location>
</feature>
<keyword evidence="4" id="KW-0732">Signal</keyword>
<feature type="compositionally biased region" description="Polar residues" evidence="3">
    <location>
        <begin position="1338"/>
        <end position="1349"/>
    </location>
</feature>
<accession>A0AAE1PVL4</accession>
<evidence type="ECO:0000259" key="5">
    <source>
        <dbReference type="PROSITE" id="PS50200"/>
    </source>
</evidence>
<dbReference type="InterPro" id="IPR000198">
    <property type="entry name" value="RhoGAP_dom"/>
</dbReference>
<gene>
    <name evidence="7" type="ORF">Pmani_013660</name>
</gene>
<dbReference type="PROSITE" id="PS50238">
    <property type="entry name" value="RHOGAP"/>
    <property type="match status" value="1"/>
</dbReference>
<feature type="compositionally biased region" description="Polar residues" evidence="3">
    <location>
        <begin position="719"/>
        <end position="737"/>
    </location>
</feature>
<dbReference type="InterPro" id="IPR047886">
    <property type="entry name" value="ARHGAP20-like_RhoGAP"/>
</dbReference>
<feature type="compositionally biased region" description="Polar residues" evidence="3">
    <location>
        <begin position="994"/>
        <end position="1003"/>
    </location>
</feature>
<name>A0AAE1PVL4_9EUCA</name>
<feature type="compositionally biased region" description="Acidic residues" evidence="3">
    <location>
        <begin position="1310"/>
        <end position="1321"/>
    </location>
</feature>
<dbReference type="PROSITE" id="PS50200">
    <property type="entry name" value="RA"/>
    <property type="match status" value="1"/>
</dbReference>
<feature type="compositionally biased region" description="Pro residues" evidence="3">
    <location>
        <begin position="1193"/>
        <end position="1207"/>
    </location>
</feature>
<sequence>MRQLKLVLIVMMTCGGGSGDGVGRRVRTGRCVPPLFCLGGADSPAVVRRKVFTPHKSRESQLPVKLAGYKGKPVGDWERTRSSKSTRRTSTHRDKSGRPPTALRRARSEVLTRPEIVLVSEPVYTDSVCGSKGYDESSDPVYDVPAVPRVAKVTRLRRSASVMVDNAEWAQSEGWKQQKAEKHTRTASDMWTQNVEHNNNNHDTTTELNWWAQRIESNINRSIPRTQSHGCVYDIEYNNNNNGSNCRTGTKNKIKIKEKCTKFARPSSCVATKDLWYNKLCQVITEERDKEPPSTTVQVTYYDPVNSIDFSKTVSISSTTTAQECVALTLDHLEMGGADTSQFQLWVKTGIDDSPYPLIGHEYPYAIKLNCVRDLLQDCDAEQCNNLYNAEMVTRCQFILRQARKLAFESPEGVKKVSKKARKSPIRIHRVFKRSNSKGDSIDGSLNSCAGSLYGQSLVKLVEANNHLPKPVMEMLSQLFMKGPFTVGIFRKSANARLVRELREKLDLSETEGAVDMESVHITAVAALLKDFLRSMPDCLLLADLYEEWLEVSQIGGMRDRISRTLLLCSRLPRAHLVLLQHFLCILHHIARRASENMMSASNLAVCVGPSILWPSSPVLALSPEASKQVPAVVEFLIEHCGDIFGEDVLHLLGDPPERDPMRQDSGAEESDSLHSLHSGHSLHSSGGMRRDDSSIDSLERELLVEGELSPLPRKDKMSLTNLSRDSGLTMSDSQLYTPDEEESESTSSGHSGADKSVSNYSSGGHSERSGDRFQHYTAPNNPNAIYAAVYRRPDKAAIGYDDPENYYAAPSREHARVQVTYSTPGYSHCTPAQAKEYTRVYQNRQDRMGDAYRKGQEEESIYSVPSGASPNMINPPPFVVNSNFQRHDWMRRRSNLRKVSRSSSGDGSLVRSTSEESLLNKYNGLDYGLALGPGGVACKRPAQHGKGRAPPPPPGEELDDTLVGAGRESPIRRSKSAHYLTEPAKEERIGRSPDNTPAVSRSSSHDAVAWQRSRSTPQIHDEADRSYDSSTLSDDDSTPHVSRSNSRGKEYGGGGLNTWEAVCGTEHTPSDSGESHNSRNSSFKSERTGSMCTVVSAGSTSTLASNPPSYEEALNRRSLMYRGQQGQMQGSPSSRDNHIQEFAIREEKMKSARAKQLYEESLRIYQEENTYPGDLVRASPAQAEDSDEYDKPPPLPPKSEPPPLPPKQRGSRRVSDGMGRLKHLPPVHVETNARKSRSVTSLPTSYSCDPPYHKTIIYTDDSPPSLPPKERTVIEIESAYPQVPESRVRQTTSRAVSPPRVEKKSIETQTDDYELDEDVKDEGIQTSGSWVLEPHVTSVSVPDPNSQCHNEKRRGRARRRDSSASHRSKSVPTRESGPTQQLDSDDGEDEEWEYNAPSLQDFPGGHAALRDLRQLDPELRQEISWSVSQLRAIFGETLKGAKVHPPPYRPPPAAHRAPITSYHLGAGDSFTSRKSRPHSNYGEESYV</sequence>
<dbReference type="EMBL" id="JAWZYT010001145">
    <property type="protein sequence ID" value="KAK4315098.1"/>
    <property type="molecule type" value="Genomic_DNA"/>
</dbReference>
<feature type="region of interest" description="Disordered" evidence="3">
    <location>
        <begin position="1282"/>
        <end position="1406"/>
    </location>
</feature>
<dbReference type="PANTHER" id="PTHR23179">
    <property type="entry name" value="T-CELL ACTIVATION RHO GTPASE ACTIVATING PROTEIN-RELATED"/>
    <property type="match status" value="1"/>
</dbReference>
<organism evidence="7 8">
    <name type="scientific">Petrolisthes manimaculis</name>
    <dbReference type="NCBI Taxonomy" id="1843537"/>
    <lineage>
        <taxon>Eukaryota</taxon>
        <taxon>Metazoa</taxon>
        <taxon>Ecdysozoa</taxon>
        <taxon>Arthropoda</taxon>
        <taxon>Crustacea</taxon>
        <taxon>Multicrustacea</taxon>
        <taxon>Malacostraca</taxon>
        <taxon>Eumalacostraca</taxon>
        <taxon>Eucarida</taxon>
        <taxon>Decapoda</taxon>
        <taxon>Pleocyemata</taxon>
        <taxon>Anomura</taxon>
        <taxon>Galatheoidea</taxon>
        <taxon>Porcellanidae</taxon>
        <taxon>Petrolisthes</taxon>
    </lineage>
</organism>
<dbReference type="SUPFAM" id="SSF48350">
    <property type="entry name" value="GTPase activation domain, GAP"/>
    <property type="match status" value="1"/>
</dbReference>
<keyword evidence="1" id="KW-0343">GTPase activation</keyword>
<evidence type="ECO:0000313" key="7">
    <source>
        <dbReference type="EMBL" id="KAK4315098.1"/>
    </source>
</evidence>
<evidence type="ECO:0000256" key="4">
    <source>
        <dbReference type="SAM" id="SignalP"/>
    </source>
</evidence>
<keyword evidence="2" id="KW-0597">Phosphoprotein</keyword>
<feature type="region of interest" description="Disordered" evidence="3">
    <location>
        <begin position="57"/>
        <end position="108"/>
    </location>
</feature>
<dbReference type="CDD" id="cd04402">
    <property type="entry name" value="RhoGAP_ARHGAP20"/>
    <property type="match status" value="1"/>
</dbReference>
<feature type="compositionally biased region" description="Basic and acidic residues" evidence="3">
    <location>
        <begin position="766"/>
        <end position="775"/>
    </location>
</feature>
<dbReference type="Pfam" id="PF00620">
    <property type="entry name" value="RhoGAP"/>
    <property type="match status" value="1"/>
</dbReference>
<dbReference type="GO" id="GO:0005096">
    <property type="term" value="F:GTPase activator activity"/>
    <property type="evidence" value="ECO:0007669"/>
    <property type="project" value="UniProtKB-KW"/>
</dbReference>
<reference evidence="7" key="1">
    <citation type="submission" date="2023-11" db="EMBL/GenBank/DDBJ databases">
        <title>Genome assemblies of two species of porcelain crab, Petrolisthes cinctipes and Petrolisthes manimaculis (Anomura: Porcellanidae).</title>
        <authorList>
            <person name="Angst P."/>
        </authorList>
    </citation>
    <scope>NUCLEOTIDE SEQUENCE</scope>
    <source>
        <strain evidence="7">PB745_02</strain>
        <tissue evidence="7">Gill</tissue>
    </source>
</reference>
<dbReference type="Gene3D" id="1.10.555.10">
    <property type="entry name" value="Rho GTPase activation protein"/>
    <property type="match status" value="1"/>
</dbReference>
<feature type="compositionally biased region" description="Pro residues" evidence="3">
    <location>
        <begin position="1445"/>
        <end position="1454"/>
    </location>
</feature>
<evidence type="ECO:0000256" key="1">
    <source>
        <dbReference type="ARBA" id="ARBA00022468"/>
    </source>
</evidence>
<feature type="signal peptide" evidence="4">
    <location>
        <begin position="1"/>
        <end position="19"/>
    </location>
</feature>
<feature type="region of interest" description="Disordered" evidence="3">
    <location>
        <begin position="652"/>
        <end position="695"/>
    </location>
</feature>
<dbReference type="Pfam" id="PF00788">
    <property type="entry name" value="RA"/>
    <property type="match status" value="1"/>
</dbReference>
<dbReference type="SMART" id="SM00324">
    <property type="entry name" value="RhoGAP"/>
    <property type="match status" value="1"/>
</dbReference>
<feature type="region of interest" description="Disordered" evidence="3">
    <location>
        <begin position="1441"/>
        <end position="1488"/>
    </location>
</feature>
<feature type="region of interest" description="Disordered" evidence="3">
    <location>
        <begin position="939"/>
        <end position="1089"/>
    </location>
</feature>
<feature type="domain" description="Ras-associating" evidence="5">
    <location>
        <begin position="311"/>
        <end position="405"/>
    </location>
</feature>
<feature type="region of interest" description="Disordered" evidence="3">
    <location>
        <begin position="1174"/>
        <end position="1252"/>
    </location>
</feature>
<evidence type="ECO:0000259" key="6">
    <source>
        <dbReference type="PROSITE" id="PS50238"/>
    </source>
</evidence>
<feature type="compositionally biased region" description="Polar residues" evidence="3">
    <location>
        <begin position="1372"/>
        <end position="1383"/>
    </location>
</feature>
<feature type="chain" id="PRO_5042137504" description="Rho GTPase-activating protein 20" evidence="4">
    <location>
        <begin position="20"/>
        <end position="1488"/>
    </location>
</feature>
<proteinExistence type="predicted"/>
<comment type="caution">
    <text evidence="7">The sequence shown here is derived from an EMBL/GenBank/DDBJ whole genome shotgun (WGS) entry which is preliminary data.</text>
</comment>
<feature type="compositionally biased region" description="Polar residues" evidence="3">
    <location>
        <begin position="1239"/>
        <end position="1248"/>
    </location>
</feature>
<dbReference type="InterPro" id="IPR008936">
    <property type="entry name" value="Rho_GTPase_activation_prot"/>
</dbReference>
<evidence type="ECO:0000256" key="3">
    <source>
        <dbReference type="SAM" id="MobiDB-lite"/>
    </source>
</evidence>
<feature type="compositionally biased region" description="Polar residues" evidence="3">
    <location>
        <begin position="902"/>
        <end position="916"/>
    </location>
</feature>
<dbReference type="GO" id="GO:0007165">
    <property type="term" value="P:signal transduction"/>
    <property type="evidence" value="ECO:0007669"/>
    <property type="project" value="InterPro"/>
</dbReference>
<feature type="compositionally biased region" description="Polar residues" evidence="3">
    <location>
        <begin position="1079"/>
        <end position="1089"/>
    </location>
</feature>
<protein>
    <recommendedName>
        <fullName evidence="9">Rho GTPase-activating protein 20</fullName>
    </recommendedName>
</protein>
<evidence type="ECO:0008006" key="9">
    <source>
        <dbReference type="Google" id="ProtNLM"/>
    </source>
</evidence>
<dbReference type="Proteomes" id="UP001292094">
    <property type="component" value="Unassembled WGS sequence"/>
</dbReference>
<feature type="region of interest" description="Disordered" evidence="3">
    <location>
        <begin position="896"/>
        <end position="916"/>
    </location>
</feature>
<dbReference type="PANTHER" id="PTHR23179:SF3">
    <property type="entry name" value="RHO GTPASE-ACTIVATING PROTEIN 20"/>
    <property type="match status" value="1"/>
</dbReference>
<evidence type="ECO:0000256" key="2">
    <source>
        <dbReference type="ARBA" id="ARBA00022553"/>
    </source>
</evidence>
<feature type="compositionally biased region" description="Low complexity" evidence="3">
    <location>
        <begin position="674"/>
        <end position="688"/>
    </location>
</feature>
<feature type="region of interest" description="Disordered" evidence="3">
    <location>
        <begin position="707"/>
        <end position="779"/>
    </location>
</feature>
<keyword evidence="8" id="KW-1185">Reference proteome</keyword>
<dbReference type="InterPro" id="IPR000159">
    <property type="entry name" value="RA_dom"/>
</dbReference>
<evidence type="ECO:0000313" key="8">
    <source>
        <dbReference type="Proteomes" id="UP001292094"/>
    </source>
</evidence>